<protein>
    <recommendedName>
        <fullName evidence="4">Alpha-galactosidase</fullName>
    </recommendedName>
</protein>
<comment type="caution">
    <text evidence="2">The sequence shown here is derived from an EMBL/GenBank/DDBJ whole genome shotgun (WGS) entry which is preliminary data.</text>
</comment>
<dbReference type="AlphaFoldDB" id="A0A4Q1TKB3"/>
<dbReference type="Proteomes" id="UP000290475">
    <property type="component" value="Unassembled WGS sequence"/>
</dbReference>
<organism evidence="2 3">
    <name type="scientific">Lacticaseibacillus chiayiensis</name>
    <dbReference type="NCBI Taxonomy" id="2100821"/>
    <lineage>
        <taxon>Bacteria</taxon>
        <taxon>Bacillati</taxon>
        <taxon>Bacillota</taxon>
        <taxon>Bacilli</taxon>
        <taxon>Lactobacillales</taxon>
        <taxon>Lactobacillaceae</taxon>
        <taxon>Lacticaseibacillus</taxon>
    </lineage>
</organism>
<dbReference type="NCBIfam" id="NF040509">
    <property type="entry name" value="Lacto_palin_RPT"/>
    <property type="match status" value="1"/>
</dbReference>
<accession>A0A4Q1TKB3</accession>
<dbReference type="AntiFam" id="ANF00266">
    <property type="entry name" value="DNA repeat translations related to WP_020751851.1"/>
</dbReference>
<dbReference type="EMBL" id="MSSM01000036">
    <property type="protein sequence ID" value="RXT18976.1"/>
    <property type="molecule type" value="Genomic_DNA"/>
</dbReference>
<sequence>MNPKCRRFLHRFRHNPKTRSRGQKPAHKDLGRNGQRPAITPKAAYAPVSNRPRSRSFIINQKPRLCV</sequence>
<gene>
    <name evidence="2" type="ORF">BVJ53_12865</name>
</gene>
<feature type="compositionally biased region" description="Basic residues" evidence="1">
    <location>
        <begin position="1"/>
        <end position="25"/>
    </location>
</feature>
<proteinExistence type="predicted"/>
<feature type="region of interest" description="Disordered" evidence="1">
    <location>
        <begin position="1"/>
        <end position="67"/>
    </location>
</feature>
<evidence type="ECO:0000256" key="1">
    <source>
        <dbReference type="SAM" id="MobiDB-lite"/>
    </source>
</evidence>
<evidence type="ECO:0008006" key="4">
    <source>
        <dbReference type="Google" id="ProtNLM"/>
    </source>
</evidence>
<name>A0A4Q1TKB3_9LACO</name>
<evidence type="ECO:0000313" key="2">
    <source>
        <dbReference type="EMBL" id="RXT18976.1"/>
    </source>
</evidence>
<evidence type="ECO:0000313" key="3">
    <source>
        <dbReference type="Proteomes" id="UP000290475"/>
    </source>
</evidence>
<reference evidence="2 3" key="1">
    <citation type="submission" date="2017-01" db="EMBL/GenBank/DDBJ databases">
        <title>Lactobacillus chiayiensis sp. nov., a lactic acid bacterium isolated from compost.</title>
        <authorList>
            <person name="Huang C.-H."/>
        </authorList>
    </citation>
    <scope>NUCLEOTIDE SEQUENCE [LARGE SCALE GENOMIC DNA]</scope>
    <source>
        <strain evidence="3">chh01</strain>
    </source>
</reference>